<dbReference type="RefSeq" id="WP_012827770.1">
    <property type="nucleotide sequence ID" value="NC_013440.1"/>
</dbReference>
<protein>
    <submittedName>
        <fullName evidence="2">Uncharacterized protein</fullName>
    </submittedName>
</protein>
<gene>
    <name evidence="2" type="ordered locus">Hoch_2629</name>
</gene>
<name>D0LLY4_HALO1</name>
<dbReference type="AlphaFoldDB" id="D0LLY4"/>
<accession>D0LLY4</accession>
<reference evidence="2 3" key="1">
    <citation type="journal article" date="2010" name="Stand. Genomic Sci.">
        <title>Complete genome sequence of Haliangium ochraceum type strain (SMP-2).</title>
        <authorList>
            <consortium name="US DOE Joint Genome Institute (JGI-PGF)"/>
            <person name="Ivanova N."/>
            <person name="Daum C."/>
            <person name="Lang E."/>
            <person name="Abt B."/>
            <person name="Kopitz M."/>
            <person name="Saunders E."/>
            <person name="Lapidus A."/>
            <person name="Lucas S."/>
            <person name="Glavina Del Rio T."/>
            <person name="Nolan M."/>
            <person name="Tice H."/>
            <person name="Copeland A."/>
            <person name="Cheng J.F."/>
            <person name="Chen F."/>
            <person name="Bruce D."/>
            <person name="Goodwin L."/>
            <person name="Pitluck S."/>
            <person name="Mavromatis K."/>
            <person name="Pati A."/>
            <person name="Mikhailova N."/>
            <person name="Chen A."/>
            <person name="Palaniappan K."/>
            <person name="Land M."/>
            <person name="Hauser L."/>
            <person name="Chang Y.J."/>
            <person name="Jeffries C.D."/>
            <person name="Detter J.C."/>
            <person name="Brettin T."/>
            <person name="Rohde M."/>
            <person name="Goker M."/>
            <person name="Bristow J."/>
            <person name="Markowitz V."/>
            <person name="Eisen J.A."/>
            <person name="Hugenholtz P."/>
            <person name="Kyrpides N.C."/>
            <person name="Klenk H.P."/>
        </authorList>
    </citation>
    <scope>NUCLEOTIDE SEQUENCE [LARGE SCALE GENOMIC DNA]</scope>
    <source>
        <strain evidence="3">DSM 14365 / CIP 107738 / JCM 11303 / AJ 13395 / SMP-2</strain>
    </source>
</reference>
<organism evidence="2 3">
    <name type="scientific">Haliangium ochraceum (strain DSM 14365 / JCM 11303 / SMP-2)</name>
    <dbReference type="NCBI Taxonomy" id="502025"/>
    <lineage>
        <taxon>Bacteria</taxon>
        <taxon>Pseudomonadati</taxon>
        <taxon>Myxococcota</taxon>
        <taxon>Polyangia</taxon>
        <taxon>Haliangiales</taxon>
        <taxon>Kofleriaceae</taxon>
        <taxon>Haliangium</taxon>
    </lineage>
</organism>
<evidence type="ECO:0000313" key="3">
    <source>
        <dbReference type="Proteomes" id="UP000001880"/>
    </source>
</evidence>
<dbReference type="EMBL" id="CP001804">
    <property type="protein sequence ID" value="ACY15162.1"/>
    <property type="molecule type" value="Genomic_DNA"/>
</dbReference>
<feature type="region of interest" description="Disordered" evidence="1">
    <location>
        <begin position="280"/>
        <end position="306"/>
    </location>
</feature>
<keyword evidence="3" id="KW-1185">Reference proteome</keyword>
<dbReference type="KEGG" id="hoh:Hoch_2629"/>
<evidence type="ECO:0000256" key="1">
    <source>
        <dbReference type="SAM" id="MobiDB-lite"/>
    </source>
</evidence>
<dbReference type="HOGENOM" id="CLU_908425_0_0_7"/>
<proteinExistence type="predicted"/>
<feature type="compositionally biased region" description="Low complexity" evidence="1">
    <location>
        <begin position="280"/>
        <end position="294"/>
    </location>
</feature>
<evidence type="ECO:0000313" key="2">
    <source>
        <dbReference type="EMBL" id="ACY15162.1"/>
    </source>
</evidence>
<sequence length="306" mass="32693">MVDRPASARPDEPGFDHGPQLARAGKLGDYFAGMPGHGRGGVLAAVALGGAAAGVGTALALISVGLASSVLTAGAGAALLSHARRQTQGVRHRLRHLAHMRAVRSEEIVHLDEGTPVRLRGRVRARDTVPSVLTPARRGVWRVVFAHEAVVRQRLLFAEHAWDFELVPESGPAVRVQVTHARLLHLLIDQMPWVAEMIPVNQLQCQRVFDLLPESVRGERHFERTHLRCWELLVEDGCELEVYGFATHVIGPGAAALPREAPRQPALRAFGRAPLVAVPGPAPGASTRRALSGAPPAPGSRGGTAD</sequence>
<dbReference type="Proteomes" id="UP000001880">
    <property type="component" value="Chromosome"/>
</dbReference>